<keyword evidence="2 7" id="KW-0949">S-adenosyl-L-methionine</keyword>
<keyword evidence="5 7" id="KW-0411">Iron-sulfur</keyword>
<dbReference type="AlphaFoldDB" id="A0A6A7K574"/>
<feature type="binding site" evidence="8">
    <location>
        <position position="137"/>
    </location>
    <ligand>
        <name>(3R)-3-methyl-D-ornithine</name>
        <dbReference type="ChEBI" id="CHEBI:64642"/>
    </ligand>
</feature>
<feature type="binding site" evidence="8">
    <location>
        <position position="272"/>
    </location>
    <ligand>
        <name>(3R)-3-methyl-D-ornithine</name>
        <dbReference type="ChEBI" id="CHEBI:64642"/>
    </ligand>
</feature>
<dbReference type="SFLD" id="SFLDS00029">
    <property type="entry name" value="Radical_SAM"/>
    <property type="match status" value="1"/>
</dbReference>
<gene>
    <name evidence="10" type="primary">hydE</name>
    <name evidence="10" type="ORF">GC105_01820</name>
</gene>
<dbReference type="PROSITE" id="PS51918">
    <property type="entry name" value="RADICAL_SAM"/>
    <property type="match status" value="1"/>
</dbReference>
<dbReference type="InterPro" id="IPR010722">
    <property type="entry name" value="BATS_dom"/>
</dbReference>
<comment type="caution">
    <text evidence="10">The sequence shown here is derived from an EMBL/GenBank/DDBJ whole genome shotgun (WGS) entry which is preliminary data.</text>
</comment>
<dbReference type="SFLD" id="SFLDG01060">
    <property type="entry name" value="BATS_domain_containing"/>
    <property type="match status" value="1"/>
</dbReference>
<comment type="cofactor">
    <cofactor evidence="7">
        <name>[4Fe-4S] cluster</name>
        <dbReference type="ChEBI" id="CHEBI:49883"/>
    </cofactor>
    <text evidence="7">Binds 1 [4Fe-4S] cluster. The cluster is coordinated with 3 cysteines and an exchangeable S-adenosyl-L-methionine.</text>
</comment>
<dbReference type="Pfam" id="PF04055">
    <property type="entry name" value="Radical_SAM"/>
    <property type="match status" value="1"/>
</dbReference>
<evidence type="ECO:0000256" key="8">
    <source>
        <dbReference type="PIRSR" id="PIRSR004762-2"/>
    </source>
</evidence>
<feature type="binding site" evidence="8">
    <location>
        <position position="162"/>
    </location>
    <ligand>
        <name>S-adenosyl-L-methionine</name>
        <dbReference type="ChEBI" id="CHEBI:59789"/>
    </ligand>
</feature>
<dbReference type="InterPro" id="IPR013785">
    <property type="entry name" value="Aldolase_TIM"/>
</dbReference>
<dbReference type="GO" id="GO:0051539">
    <property type="term" value="F:4 iron, 4 sulfur cluster binding"/>
    <property type="evidence" value="ECO:0007669"/>
    <property type="project" value="UniProtKB-KW"/>
</dbReference>
<protein>
    <submittedName>
        <fullName evidence="10">[FeFe] hydrogenase H-cluster radical SAM maturase HydE</fullName>
    </submittedName>
</protein>
<dbReference type="PANTHER" id="PTHR43726:SF1">
    <property type="entry name" value="BIOTIN SYNTHASE"/>
    <property type="match status" value="1"/>
</dbReference>
<dbReference type="InterPro" id="IPR006638">
    <property type="entry name" value="Elp3/MiaA/NifB-like_rSAM"/>
</dbReference>
<keyword evidence="4 7" id="KW-0408">Iron</keyword>
<dbReference type="NCBIfam" id="TIGR03956">
    <property type="entry name" value="rSAM_HydE"/>
    <property type="match status" value="1"/>
</dbReference>
<dbReference type="InterPro" id="IPR007197">
    <property type="entry name" value="rSAM"/>
</dbReference>
<evidence type="ECO:0000256" key="4">
    <source>
        <dbReference type="ARBA" id="ARBA00023004"/>
    </source>
</evidence>
<keyword evidence="11" id="KW-1185">Reference proteome</keyword>
<dbReference type="RefSeq" id="WP_152801094.1">
    <property type="nucleotide sequence ID" value="NZ_WHNX01000002.1"/>
</dbReference>
<dbReference type="GO" id="GO:0044272">
    <property type="term" value="P:sulfur compound biosynthetic process"/>
    <property type="evidence" value="ECO:0007669"/>
    <property type="project" value="UniProtKB-ARBA"/>
</dbReference>
<feature type="binding site" evidence="7">
    <location>
        <position position="62"/>
    </location>
    <ligand>
        <name>[4Fe-4S] cluster</name>
        <dbReference type="ChEBI" id="CHEBI:49883"/>
        <note>4Fe-4S-S-AdoMet</note>
    </ligand>
</feature>
<evidence type="ECO:0000256" key="6">
    <source>
        <dbReference type="ARBA" id="ARBA00034078"/>
    </source>
</evidence>
<evidence type="ECO:0000256" key="3">
    <source>
        <dbReference type="ARBA" id="ARBA00022723"/>
    </source>
</evidence>
<evidence type="ECO:0000256" key="5">
    <source>
        <dbReference type="ARBA" id="ARBA00023014"/>
    </source>
</evidence>
<dbReference type="GO" id="GO:0016740">
    <property type="term" value="F:transferase activity"/>
    <property type="evidence" value="ECO:0007669"/>
    <property type="project" value="TreeGrafter"/>
</dbReference>
<feature type="binding site" evidence="8">
    <location>
        <position position="182"/>
    </location>
    <ligand>
        <name>S-adenosyl-L-methionine</name>
        <dbReference type="ChEBI" id="CHEBI:59789"/>
    </ligand>
</feature>
<evidence type="ECO:0000256" key="2">
    <source>
        <dbReference type="ARBA" id="ARBA00022691"/>
    </source>
</evidence>
<keyword evidence="3" id="KW-0479">Metal-binding</keyword>
<dbReference type="PIRSF" id="PIRSF004762">
    <property type="entry name" value="CHP00423"/>
    <property type="match status" value="1"/>
</dbReference>
<dbReference type="InterPro" id="IPR034422">
    <property type="entry name" value="HydE/PylB-like"/>
</dbReference>
<proteinExistence type="predicted"/>
<evidence type="ECO:0000259" key="9">
    <source>
        <dbReference type="PROSITE" id="PS51918"/>
    </source>
</evidence>
<sequence>MIDLIDKLQKTRDLKRDELFYLLSNFNHNTSEYIHEKAREVAQRYFGKKIYTRGLIEFTNYCKNDCFYCGIRYSNKNVDRYRLSIDSILDCCESGYHLGFRTFVLQGGEDLEYTDNDIVNLVSTIKSRFPDCAITLSIGEKSYDSYLAYFKSGADRFLLRHETATAQHYKKLHPHNLTLDRRKQCLQDLKSIGYQVGTGFMVGSPYQTIENLVEDLLFIKEITPQMIGIGPYIPHHDTPFANENAGSLELTLFLISVIRLMNPNALIPATTSLGTIDPNGREMGILAGANVVMPNLSPVNVRKKYELYDNKICTDEEAAECKVCLSNRINKIGYEIVVDRGDYVNI</sequence>
<dbReference type="InterPro" id="IPR058240">
    <property type="entry name" value="rSAM_sf"/>
</dbReference>
<dbReference type="PANTHER" id="PTHR43726">
    <property type="entry name" value="3-METHYLORNITHINE SYNTHASE"/>
    <property type="match status" value="1"/>
</dbReference>
<keyword evidence="1 7" id="KW-0004">4Fe-4S</keyword>
<dbReference type="Gene3D" id="3.20.20.70">
    <property type="entry name" value="Aldolase class I"/>
    <property type="match status" value="1"/>
</dbReference>
<dbReference type="SUPFAM" id="SSF102114">
    <property type="entry name" value="Radical SAM enzymes"/>
    <property type="match status" value="1"/>
</dbReference>
<feature type="binding site" evidence="7">
    <location>
        <position position="69"/>
    </location>
    <ligand>
        <name>[4Fe-4S] cluster</name>
        <dbReference type="ChEBI" id="CHEBI:49883"/>
        <note>4Fe-4S-S-AdoMet</note>
    </ligand>
</feature>
<feature type="domain" description="Radical SAM core" evidence="9">
    <location>
        <begin position="48"/>
        <end position="270"/>
    </location>
</feature>
<feature type="binding site" evidence="7">
    <location>
        <position position="66"/>
    </location>
    <ligand>
        <name>[4Fe-4S] cluster</name>
        <dbReference type="ChEBI" id="CHEBI:49883"/>
        <note>4Fe-4S-S-AdoMet</note>
    </ligand>
</feature>
<name>A0A6A7K574_9FIRM</name>
<accession>A0A6A7K574</accession>
<dbReference type="GO" id="GO:0046872">
    <property type="term" value="F:metal ion binding"/>
    <property type="evidence" value="ECO:0007669"/>
    <property type="project" value="UniProtKB-KW"/>
</dbReference>
<comment type="cofactor">
    <cofactor evidence="6">
        <name>[2Fe-2S] cluster</name>
        <dbReference type="ChEBI" id="CHEBI:190135"/>
    </cofactor>
</comment>
<dbReference type="InterPro" id="IPR024021">
    <property type="entry name" value="FeFe-hyd_HydE_rSAM"/>
</dbReference>
<dbReference type="CDD" id="cd01335">
    <property type="entry name" value="Radical_SAM"/>
    <property type="match status" value="1"/>
</dbReference>
<evidence type="ECO:0000256" key="7">
    <source>
        <dbReference type="PIRSR" id="PIRSR004762-1"/>
    </source>
</evidence>
<reference evidence="10 11" key="1">
    <citation type="submission" date="2019-10" db="EMBL/GenBank/DDBJ databases">
        <title>Alkalibaculum tamaniensis sp.nov., a new alkaliphilic acetogen, isolated on methoxylated aromatics from a mud volcano.</title>
        <authorList>
            <person name="Khomyakova M.A."/>
            <person name="Merkel A.Y."/>
            <person name="Bonch-Osmolovskaya E.A."/>
            <person name="Slobodkin A.I."/>
        </authorList>
    </citation>
    <scope>NUCLEOTIDE SEQUENCE [LARGE SCALE GENOMIC DNA]</scope>
    <source>
        <strain evidence="10 11">M08DMB</strain>
    </source>
</reference>
<dbReference type="GO" id="GO:0042364">
    <property type="term" value="P:water-soluble vitamin biosynthetic process"/>
    <property type="evidence" value="ECO:0007669"/>
    <property type="project" value="UniProtKB-ARBA"/>
</dbReference>
<organism evidence="10 11">
    <name type="scientific">Alkalibaculum sporogenes</name>
    <dbReference type="NCBI Taxonomy" id="2655001"/>
    <lineage>
        <taxon>Bacteria</taxon>
        <taxon>Bacillati</taxon>
        <taxon>Bacillota</taxon>
        <taxon>Clostridia</taxon>
        <taxon>Eubacteriales</taxon>
        <taxon>Eubacteriaceae</taxon>
        <taxon>Alkalibaculum</taxon>
    </lineage>
</organism>
<dbReference type="SFLD" id="SFLDG01280">
    <property type="entry name" value="HydE/PylB-like"/>
    <property type="match status" value="1"/>
</dbReference>
<dbReference type="SFLD" id="SFLDF00348">
    <property type="entry name" value="FeFe_hydrogenase_maturase_(Hyd"/>
    <property type="match status" value="1"/>
</dbReference>
<evidence type="ECO:0000256" key="1">
    <source>
        <dbReference type="ARBA" id="ARBA00022485"/>
    </source>
</evidence>
<dbReference type="SMART" id="SM00876">
    <property type="entry name" value="BATS"/>
    <property type="match status" value="1"/>
</dbReference>
<evidence type="ECO:0000313" key="10">
    <source>
        <dbReference type="EMBL" id="MPW24530.1"/>
    </source>
</evidence>
<dbReference type="Proteomes" id="UP000440004">
    <property type="component" value="Unassembled WGS sequence"/>
</dbReference>
<dbReference type="EMBL" id="WHNX01000002">
    <property type="protein sequence ID" value="MPW24530.1"/>
    <property type="molecule type" value="Genomic_DNA"/>
</dbReference>
<evidence type="ECO:0000313" key="11">
    <source>
        <dbReference type="Proteomes" id="UP000440004"/>
    </source>
</evidence>
<dbReference type="SMART" id="SM00729">
    <property type="entry name" value="Elp3"/>
    <property type="match status" value="1"/>
</dbReference>